<keyword evidence="2" id="KW-0472">Membrane</keyword>
<sequence length="88" mass="10150">MNWLDSLKEVLPLAEKYGLALVLMFVLLGVCIYLVRSAINDARRERDEAQEQLHKLTEKMNAEREKFMEPLLNMVNNLKKDSGEDRGG</sequence>
<evidence type="ECO:0000313" key="3">
    <source>
        <dbReference type="EMBL" id="MBP2247160.1"/>
    </source>
</evidence>
<accession>A0ABS4RWC1</accession>
<comment type="caution">
    <text evidence="3">The sequence shown here is derived from an EMBL/GenBank/DDBJ whole genome shotgun (WGS) entry which is preliminary data.</text>
</comment>
<evidence type="ECO:0000256" key="1">
    <source>
        <dbReference type="SAM" id="Coils"/>
    </source>
</evidence>
<feature type="transmembrane region" description="Helical" evidence="2">
    <location>
        <begin position="17"/>
        <end position="35"/>
    </location>
</feature>
<protein>
    <submittedName>
        <fullName evidence="3">Uncharacterized protein</fullName>
    </submittedName>
</protein>
<name>A0ABS4RWC1_PAEXY</name>
<keyword evidence="4" id="KW-1185">Reference proteome</keyword>
<evidence type="ECO:0000256" key="2">
    <source>
        <dbReference type="SAM" id="Phobius"/>
    </source>
</evidence>
<dbReference type="EMBL" id="JAGIKV010000014">
    <property type="protein sequence ID" value="MBP2247160.1"/>
    <property type="molecule type" value="Genomic_DNA"/>
</dbReference>
<proteinExistence type="predicted"/>
<reference evidence="3 4" key="1">
    <citation type="submission" date="2021-03" db="EMBL/GenBank/DDBJ databases">
        <title>Genomic Encyclopedia of Type Strains, Phase IV (KMG-IV): sequencing the most valuable type-strain genomes for metagenomic binning, comparative biology and taxonomic classification.</title>
        <authorList>
            <person name="Goeker M."/>
        </authorList>
    </citation>
    <scope>NUCLEOTIDE SEQUENCE [LARGE SCALE GENOMIC DNA]</scope>
    <source>
        <strain evidence="3 4">DSM 21292</strain>
    </source>
</reference>
<evidence type="ECO:0000313" key="4">
    <source>
        <dbReference type="Proteomes" id="UP000810207"/>
    </source>
</evidence>
<keyword evidence="1" id="KW-0175">Coiled coil</keyword>
<gene>
    <name evidence="3" type="ORF">J2Z28_003811</name>
</gene>
<dbReference type="RefSeq" id="WP_211083583.1">
    <property type="nucleotide sequence ID" value="NZ_CBCSLC010000024.1"/>
</dbReference>
<organism evidence="3 4">
    <name type="scientific">Paenibacillus xylanexedens</name>
    <dbReference type="NCBI Taxonomy" id="528191"/>
    <lineage>
        <taxon>Bacteria</taxon>
        <taxon>Bacillati</taxon>
        <taxon>Bacillota</taxon>
        <taxon>Bacilli</taxon>
        <taxon>Bacillales</taxon>
        <taxon>Paenibacillaceae</taxon>
        <taxon>Paenibacillus</taxon>
    </lineage>
</organism>
<keyword evidence="2" id="KW-1133">Transmembrane helix</keyword>
<keyword evidence="2" id="KW-0812">Transmembrane</keyword>
<feature type="coiled-coil region" evidence="1">
    <location>
        <begin position="32"/>
        <end position="66"/>
    </location>
</feature>
<dbReference type="Proteomes" id="UP000810207">
    <property type="component" value="Unassembled WGS sequence"/>
</dbReference>